<comment type="caution">
    <text evidence="3">The sequence shown here is derived from an EMBL/GenBank/DDBJ whole genome shotgun (WGS) entry which is preliminary data.</text>
</comment>
<dbReference type="Gene3D" id="3.65.10.20">
    <property type="entry name" value="RNA 3'-terminal phosphate cyclase domain"/>
    <property type="match status" value="2"/>
</dbReference>
<dbReference type="InterPro" id="IPR037136">
    <property type="entry name" value="RNA3'_phos_cyclase_dom_sf"/>
</dbReference>
<feature type="domain" description="RNA 3'-terminal phosphate cyclase" evidence="1">
    <location>
        <begin position="2"/>
        <end position="197"/>
    </location>
</feature>
<dbReference type="PANTHER" id="PTHR11096:SF1">
    <property type="entry name" value="RNA 3'-TERMINAL PHOSPHATE CYCLASE-LIKE PROTEIN"/>
    <property type="match status" value="1"/>
</dbReference>
<dbReference type="Pfam" id="PF01137">
    <property type="entry name" value="RTC"/>
    <property type="match status" value="1"/>
</dbReference>
<dbReference type="Proteomes" id="UP000283509">
    <property type="component" value="Unassembled WGS sequence"/>
</dbReference>
<dbReference type="InterPro" id="IPR013791">
    <property type="entry name" value="RNA3'-term_phos_cycl_insert"/>
</dbReference>
<feature type="non-terminal residue" evidence="3">
    <location>
        <position position="1"/>
    </location>
</feature>
<dbReference type="InterPro" id="IPR000228">
    <property type="entry name" value="RNA3'_term_phos_cyc"/>
</dbReference>
<reference evidence="3 4" key="2">
    <citation type="submission" date="2019-01" db="EMBL/GenBank/DDBJ databases">
        <title>The decoding of complex shrimp genome reveals the adaptation for benthos swimmer, frequently molting mechanism and breeding impact on genome.</title>
        <authorList>
            <person name="Sun Y."/>
            <person name="Gao Y."/>
            <person name="Yu Y."/>
        </authorList>
    </citation>
    <scope>NUCLEOTIDE SEQUENCE [LARGE SCALE GENOMIC DNA]</scope>
    <source>
        <tissue evidence="3">Muscle</tissue>
    </source>
</reference>
<name>A0A3R7M228_PENVA</name>
<organism evidence="3 4">
    <name type="scientific">Penaeus vannamei</name>
    <name type="common">Whiteleg shrimp</name>
    <name type="synonym">Litopenaeus vannamei</name>
    <dbReference type="NCBI Taxonomy" id="6689"/>
    <lineage>
        <taxon>Eukaryota</taxon>
        <taxon>Metazoa</taxon>
        <taxon>Ecdysozoa</taxon>
        <taxon>Arthropoda</taxon>
        <taxon>Crustacea</taxon>
        <taxon>Multicrustacea</taxon>
        <taxon>Malacostraca</taxon>
        <taxon>Eumalacostraca</taxon>
        <taxon>Eucarida</taxon>
        <taxon>Decapoda</taxon>
        <taxon>Dendrobranchiata</taxon>
        <taxon>Penaeoidea</taxon>
        <taxon>Penaeidae</taxon>
        <taxon>Penaeus</taxon>
    </lineage>
</organism>
<dbReference type="GO" id="GO:0000479">
    <property type="term" value="P:endonucleolytic cleavage of tricistronic rRNA transcript (SSU-rRNA, 5.8S rRNA, LSU-rRNA)"/>
    <property type="evidence" value="ECO:0007669"/>
    <property type="project" value="TreeGrafter"/>
</dbReference>
<dbReference type="PANTHER" id="PTHR11096">
    <property type="entry name" value="RNA 3' TERMINAL PHOSPHATE CYCLASE"/>
    <property type="match status" value="1"/>
</dbReference>
<dbReference type="InterPro" id="IPR013792">
    <property type="entry name" value="RNA3'P_cycl/enolpyr_Trfase_a/b"/>
</dbReference>
<dbReference type="STRING" id="6689.A0A3R7M228"/>
<feature type="domain" description="RNA 3'-terminal phosphate cyclase insert" evidence="2">
    <location>
        <begin position="60"/>
        <end position="160"/>
    </location>
</feature>
<sequence length="197" mass="21806">IDPSIDMIKLSLLPVLEKFLVTDEGLSLKMVKRGLPPKGDGVVTFTCPVRRTLKAFQWEECGKVKRIRGTVYTSRVAPTVGNRMLDAAKNEFTKFLTDVYFNVDNAKGVSPGYGLCCTARTNMGTMYCAEAMSNHQGEELEARLPEDVGREAAWRLMEEIFRGGCTDTLGQPLVLLFMALAPKDISKFVCGPLTPYT</sequence>
<accession>A0A3R7M228</accession>
<dbReference type="InterPro" id="IPR023797">
    <property type="entry name" value="RNA3'_phos_cyclase_dom"/>
</dbReference>
<evidence type="ECO:0000313" key="4">
    <source>
        <dbReference type="Proteomes" id="UP000283509"/>
    </source>
</evidence>
<evidence type="ECO:0000259" key="1">
    <source>
        <dbReference type="Pfam" id="PF01137"/>
    </source>
</evidence>
<protein>
    <submittedName>
        <fullName evidence="3">Putative RNA 3'-terminal phosphate cyclase-like protein</fullName>
    </submittedName>
</protein>
<dbReference type="OrthoDB" id="1911237at2759"/>
<reference evidence="3 4" key="1">
    <citation type="submission" date="2018-04" db="EMBL/GenBank/DDBJ databases">
        <authorList>
            <person name="Zhang X."/>
            <person name="Yuan J."/>
            <person name="Li F."/>
            <person name="Xiang J."/>
        </authorList>
    </citation>
    <scope>NUCLEOTIDE SEQUENCE [LARGE SCALE GENOMIC DNA]</scope>
    <source>
        <tissue evidence="3">Muscle</tissue>
    </source>
</reference>
<feature type="non-terminal residue" evidence="3">
    <location>
        <position position="197"/>
    </location>
</feature>
<evidence type="ECO:0000313" key="3">
    <source>
        <dbReference type="EMBL" id="ROT65141.1"/>
    </source>
</evidence>
<gene>
    <name evidence="3" type="ORF">C7M84_016892</name>
</gene>
<dbReference type="GO" id="GO:0005730">
    <property type="term" value="C:nucleolus"/>
    <property type="evidence" value="ECO:0007669"/>
    <property type="project" value="TreeGrafter"/>
</dbReference>
<proteinExistence type="predicted"/>
<dbReference type="AlphaFoldDB" id="A0A3R7M228"/>
<dbReference type="GO" id="GO:0004521">
    <property type="term" value="F:RNA endonuclease activity"/>
    <property type="evidence" value="ECO:0007669"/>
    <property type="project" value="TreeGrafter"/>
</dbReference>
<keyword evidence="4" id="KW-1185">Reference proteome</keyword>
<dbReference type="EMBL" id="QCYY01003133">
    <property type="protein sequence ID" value="ROT65141.1"/>
    <property type="molecule type" value="Genomic_DNA"/>
</dbReference>
<evidence type="ECO:0000259" key="2">
    <source>
        <dbReference type="Pfam" id="PF05189"/>
    </source>
</evidence>
<dbReference type="SUPFAM" id="SSF55205">
    <property type="entry name" value="EPT/RTPC-like"/>
    <property type="match status" value="1"/>
</dbReference>
<dbReference type="Pfam" id="PF05189">
    <property type="entry name" value="RTC_insert"/>
    <property type="match status" value="1"/>
</dbReference>